<dbReference type="Proteomes" id="UP000306954">
    <property type="component" value="Unassembled WGS sequence"/>
</dbReference>
<gene>
    <name evidence="6" type="ORF">E3P90_03343</name>
</gene>
<dbReference type="PANTHER" id="PTHR12585">
    <property type="entry name" value="SCC1 / RAD21 FAMILY MEMBER"/>
    <property type="match status" value="1"/>
</dbReference>
<dbReference type="GO" id="GO:0007062">
    <property type="term" value="P:sister chromatid cohesion"/>
    <property type="evidence" value="ECO:0007669"/>
    <property type="project" value="InterPro"/>
</dbReference>
<proteinExistence type="predicted"/>
<sequence length="782" mass="85714">MAVVSGGLAYGVGSLAKRYLWPHLQPPSSTQYESDLKSLNDKYDEAESTMKELRDDTTAIKDSLAGQQDKVNETIVEIERAVDGIKSSEKRTREEMDGVVRELSEIKSQIPKLVESQQQSQASTLNELQSELKSLKSLLLSRQNGGTTSPSSSIQIGKPQIPATELLTSRRDGYALVWIAATLPSKANLTNFKRLSKKDILNFSVPAFCQTLQDPPEPLALRLSSSLLIGVVRIYDKRLMFFEHDVQQVHNNLLKAINNTEMSSDGESINLLQHRARVDQITLDANQLHAPDNIQNLDLRLQLAEIDVTAGMTNALQDSNIASLTAFDSHSSGIGRADPTQQDLLFDPMIPMMPMDWSISSHAPLGADIPANVAQSASHQFLQDRPPSRQIAAGFDDWGMPSEDIRRDFFEDIAQNVREEGLGENFFNFDIPLEGVKAQSVEERRRSGEQGSQPISSSPLSSLPQAARPKKRRRLAVDSRLDLLDEELRGSRDNYLQNMERDNIAAGHRNSIYQEETLACNMVISLPFNIARNMELGGNFPDPKTITRWRRKEKGGAEGGAPGTKETTPMIGAGSGMVSSGHGVDYQFDVPMDPLQLPADVEVGRAVTGSPRSALPWERSDVGLDVDRPSTASPSAASLHRSVSMVSEGRRFSLDPIGSTQRRQSIRSPVGGSVVGGDVSMGIDHGSFAGLDEAFLPEAELDNQTNSFLRFAKGVFGSNGGTGQVDERSSVRCLVMNDICPATLTARYVAVNAFHNILVLADKNLVKVHVKDDPTRWSLSFA</sequence>
<dbReference type="GO" id="GO:0008278">
    <property type="term" value="C:cohesin complex"/>
    <property type="evidence" value="ECO:0007669"/>
    <property type="project" value="InterPro"/>
</dbReference>
<organism evidence="6 7">
    <name type="scientific">Wallemia ichthyophaga</name>
    <dbReference type="NCBI Taxonomy" id="245174"/>
    <lineage>
        <taxon>Eukaryota</taxon>
        <taxon>Fungi</taxon>
        <taxon>Dikarya</taxon>
        <taxon>Basidiomycota</taxon>
        <taxon>Wallemiomycotina</taxon>
        <taxon>Wallemiomycetes</taxon>
        <taxon>Wallemiales</taxon>
        <taxon>Wallemiaceae</taxon>
        <taxon>Wallemia</taxon>
    </lineage>
</organism>
<comment type="subcellular location">
    <subcellularLocation>
        <location evidence="1">Nucleus</location>
    </subcellularLocation>
</comment>
<dbReference type="PANTHER" id="PTHR12585:SF69">
    <property type="entry name" value="FI11703P"/>
    <property type="match status" value="1"/>
</dbReference>
<dbReference type="GO" id="GO:0003682">
    <property type="term" value="F:chromatin binding"/>
    <property type="evidence" value="ECO:0007669"/>
    <property type="project" value="TreeGrafter"/>
</dbReference>
<dbReference type="GO" id="GO:1990414">
    <property type="term" value="P:replication-born double-strand break repair via sister chromatid exchange"/>
    <property type="evidence" value="ECO:0007669"/>
    <property type="project" value="TreeGrafter"/>
</dbReference>
<dbReference type="InterPro" id="IPR006910">
    <property type="entry name" value="Rad21_Rec8_N"/>
</dbReference>
<feature type="coiled-coil region" evidence="3">
    <location>
        <begin position="29"/>
        <end position="56"/>
    </location>
</feature>
<name>A0A4T0HYI6_WALIC</name>
<evidence type="ECO:0000256" key="3">
    <source>
        <dbReference type="SAM" id="Coils"/>
    </source>
</evidence>
<dbReference type="EMBL" id="SPOF01000044">
    <property type="protein sequence ID" value="TIB09285.1"/>
    <property type="molecule type" value="Genomic_DNA"/>
</dbReference>
<feature type="domain" description="Rad21/Rec8-like protein N-terminal" evidence="5">
    <location>
        <begin position="164"/>
        <end position="261"/>
    </location>
</feature>
<evidence type="ECO:0000259" key="5">
    <source>
        <dbReference type="Pfam" id="PF04825"/>
    </source>
</evidence>
<comment type="caution">
    <text evidence="6">The sequence shown here is derived from an EMBL/GenBank/DDBJ whole genome shotgun (WGS) entry which is preliminary data.</text>
</comment>
<reference evidence="6 7" key="1">
    <citation type="submission" date="2019-03" db="EMBL/GenBank/DDBJ databases">
        <title>Sequencing 23 genomes of Wallemia ichthyophaga.</title>
        <authorList>
            <person name="Gostincar C."/>
        </authorList>
    </citation>
    <scope>NUCLEOTIDE SEQUENCE [LARGE SCALE GENOMIC DNA]</scope>
    <source>
        <strain evidence="6 7">EXF-8621</strain>
    </source>
</reference>
<keyword evidence="2" id="KW-0539">Nucleus</keyword>
<dbReference type="AlphaFoldDB" id="A0A4T0HYI6"/>
<dbReference type="InterPro" id="IPR039781">
    <property type="entry name" value="Rad21/Rec8-like"/>
</dbReference>
<accession>A0A4T0HYI6</accession>
<keyword evidence="3" id="KW-0175">Coiled coil</keyword>
<feature type="compositionally biased region" description="Low complexity" evidence="4">
    <location>
        <begin position="452"/>
        <end position="465"/>
    </location>
</feature>
<evidence type="ECO:0000256" key="2">
    <source>
        <dbReference type="ARBA" id="ARBA00023242"/>
    </source>
</evidence>
<dbReference type="GO" id="GO:0005634">
    <property type="term" value="C:nucleus"/>
    <property type="evidence" value="ECO:0007669"/>
    <property type="project" value="UniProtKB-SubCell"/>
</dbReference>
<dbReference type="Pfam" id="PF04825">
    <property type="entry name" value="Rad21_Rec8_N"/>
    <property type="match status" value="1"/>
</dbReference>
<evidence type="ECO:0000256" key="4">
    <source>
        <dbReference type="SAM" id="MobiDB-lite"/>
    </source>
</evidence>
<evidence type="ECO:0000256" key="1">
    <source>
        <dbReference type="ARBA" id="ARBA00004123"/>
    </source>
</evidence>
<protein>
    <recommendedName>
        <fullName evidence="5">Rad21/Rec8-like protein N-terminal domain-containing protein</fullName>
    </recommendedName>
</protein>
<evidence type="ECO:0000313" key="7">
    <source>
        <dbReference type="Proteomes" id="UP000306954"/>
    </source>
</evidence>
<evidence type="ECO:0000313" key="6">
    <source>
        <dbReference type="EMBL" id="TIB09285.1"/>
    </source>
</evidence>
<feature type="region of interest" description="Disordered" evidence="4">
    <location>
        <begin position="440"/>
        <end position="474"/>
    </location>
</feature>